<keyword evidence="3 7" id="KW-0813">Transport</keyword>
<feature type="transmembrane region" description="Helical" evidence="8">
    <location>
        <begin position="193"/>
        <end position="210"/>
    </location>
</feature>
<keyword evidence="5 8" id="KW-1133">Transmembrane helix</keyword>
<dbReference type="InterPro" id="IPR005828">
    <property type="entry name" value="MFS_sugar_transport-like"/>
</dbReference>
<dbReference type="NCBIfam" id="TIGR00879">
    <property type="entry name" value="SP"/>
    <property type="match status" value="1"/>
</dbReference>
<evidence type="ECO:0000256" key="2">
    <source>
        <dbReference type="ARBA" id="ARBA00010992"/>
    </source>
</evidence>
<dbReference type="InterPro" id="IPR020846">
    <property type="entry name" value="MFS_dom"/>
</dbReference>
<keyword evidence="6 8" id="KW-0472">Membrane</keyword>
<evidence type="ECO:0000256" key="8">
    <source>
        <dbReference type="SAM" id="Phobius"/>
    </source>
</evidence>
<dbReference type="HOGENOM" id="CLU_001265_30_12_1"/>
<dbReference type="AlphaFoldDB" id="A0A0D2C2I4"/>
<dbReference type="RefSeq" id="XP_016238065.1">
    <property type="nucleotide sequence ID" value="XM_016379388.1"/>
</dbReference>
<protein>
    <recommendedName>
        <fullName evidence="9">Major facilitator superfamily (MFS) profile domain-containing protein</fullName>
    </recommendedName>
</protein>
<accession>A0A0D2C2I4</accession>
<dbReference type="SUPFAM" id="SSF103473">
    <property type="entry name" value="MFS general substrate transporter"/>
    <property type="match status" value="1"/>
</dbReference>
<feature type="transmembrane region" description="Helical" evidence="8">
    <location>
        <begin position="427"/>
        <end position="444"/>
    </location>
</feature>
<reference evidence="10 11" key="1">
    <citation type="submission" date="2015-01" db="EMBL/GenBank/DDBJ databases">
        <title>The Genome Sequence of Exophiala spinifera CBS89968.</title>
        <authorList>
            <consortium name="The Broad Institute Genomics Platform"/>
            <person name="Cuomo C."/>
            <person name="de Hoog S."/>
            <person name="Gorbushina A."/>
            <person name="Stielow B."/>
            <person name="Teixiera M."/>
            <person name="Abouelleil A."/>
            <person name="Chapman S.B."/>
            <person name="Priest M."/>
            <person name="Young S.K."/>
            <person name="Wortman J."/>
            <person name="Nusbaum C."/>
            <person name="Birren B."/>
        </authorList>
    </citation>
    <scope>NUCLEOTIDE SEQUENCE [LARGE SCALE GENOMIC DNA]</scope>
    <source>
        <strain evidence="10 11">CBS 89968</strain>
    </source>
</reference>
<evidence type="ECO:0000313" key="11">
    <source>
        <dbReference type="Proteomes" id="UP000053328"/>
    </source>
</evidence>
<evidence type="ECO:0000259" key="9">
    <source>
        <dbReference type="PROSITE" id="PS50850"/>
    </source>
</evidence>
<feature type="transmembrane region" description="Helical" evidence="8">
    <location>
        <begin position="120"/>
        <end position="142"/>
    </location>
</feature>
<evidence type="ECO:0000256" key="7">
    <source>
        <dbReference type="RuleBase" id="RU003346"/>
    </source>
</evidence>
<evidence type="ECO:0000256" key="5">
    <source>
        <dbReference type="ARBA" id="ARBA00022989"/>
    </source>
</evidence>
<feature type="transmembrane region" description="Helical" evidence="8">
    <location>
        <begin position="21"/>
        <end position="49"/>
    </location>
</feature>
<dbReference type="InterPro" id="IPR005829">
    <property type="entry name" value="Sugar_transporter_CS"/>
</dbReference>
<evidence type="ECO:0000256" key="3">
    <source>
        <dbReference type="ARBA" id="ARBA00022448"/>
    </source>
</evidence>
<dbReference type="GO" id="GO:0005351">
    <property type="term" value="F:carbohydrate:proton symporter activity"/>
    <property type="evidence" value="ECO:0007669"/>
    <property type="project" value="TreeGrafter"/>
</dbReference>
<evidence type="ECO:0000256" key="6">
    <source>
        <dbReference type="ARBA" id="ARBA00023136"/>
    </source>
</evidence>
<dbReference type="Pfam" id="PF00083">
    <property type="entry name" value="Sugar_tr"/>
    <property type="match status" value="1"/>
</dbReference>
<feature type="transmembrane region" description="Helical" evidence="8">
    <location>
        <begin position="95"/>
        <end position="114"/>
    </location>
</feature>
<dbReference type="PROSITE" id="PS50850">
    <property type="entry name" value="MFS"/>
    <property type="match status" value="1"/>
</dbReference>
<feature type="transmembrane region" description="Helical" evidence="8">
    <location>
        <begin position="69"/>
        <end position="88"/>
    </location>
</feature>
<feature type="transmembrane region" description="Helical" evidence="8">
    <location>
        <begin position="154"/>
        <end position="173"/>
    </location>
</feature>
<feature type="transmembrane region" description="Helical" evidence="8">
    <location>
        <begin position="288"/>
        <end position="310"/>
    </location>
</feature>
<feature type="transmembrane region" description="Helical" evidence="8">
    <location>
        <begin position="397"/>
        <end position="420"/>
    </location>
</feature>
<sequence>MGGFHVVEDRPTPKEVYNWTLYLEAIALAMGSFLFGYDSAFVGTTIARASFKKDFNITKSSASSISSNITSAFQAGAFFGAVFCFFSTERWGRKITLLINVFVFIIGAILMTVTPNELSYIYAGRVLTGLGCGAITATVPSYIAELSISSIRGILTGLFELAYQVGSVVGFWINYGINKNMDVTSSASWRLPMGFQLVPSCLLFVCAFWIHESPLWLMRKGKAEKAAHNLQVLRRLPADHQYLQEEIAALQVRLEEEAQIASRYGSGPWAFFRGAMSEFSQKGMRNRIFITFCAFTLQNLSGASAINYYSPTLFGSLGVTDVSLYTGIYGLVKAIASIMYYSFFIDIVGRRRPVLVSTFVCSTCLWIVGAYVKVGHPADIIKAGQELSSSTAAGGRMAIGMIMIYAIFWSFGLNGVPWILAAEIFPGALRNFSGTFAALVQWAVQFSMTKALPYIFDSFGYGTWFFFAAWMLVATCWQFFLVPETKGLTIDQMDLILYVLAQFYFPVQFQRANPCLTLNSGYKTDVPYRIPHTSVTTRMTNSIKEALPVEAFDGHKSVGVHLEETKEETV</sequence>
<keyword evidence="4 8" id="KW-0812">Transmembrane</keyword>
<comment type="similarity">
    <text evidence="2 7">Belongs to the major facilitator superfamily. Sugar transporter (TC 2.A.1.1) family.</text>
</comment>
<dbReference type="GeneID" id="27332127"/>
<feature type="transmembrane region" description="Helical" evidence="8">
    <location>
        <begin position="464"/>
        <end position="483"/>
    </location>
</feature>
<feature type="domain" description="Major facilitator superfamily (MFS) profile" evidence="9">
    <location>
        <begin position="24"/>
        <end position="486"/>
    </location>
</feature>
<dbReference type="Gene3D" id="1.20.1250.20">
    <property type="entry name" value="MFS general substrate transporter like domains"/>
    <property type="match status" value="1"/>
</dbReference>
<dbReference type="GO" id="GO:0016020">
    <property type="term" value="C:membrane"/>
    <property type="evidence" value="ECO:0007669"/>
    <property type="project" value="UniProtKB-SubCell"/>
</dbReference>
<feature type="transmembrane region" description="Helical" evidence="8">
    <location>
        <begin position="354"/>
        <end position="372"/>
    </location>
</feature>
<dbReference type="InterPro" id="IPR050360">
    <property type="entry name" value="MFS_Sugar_Transporters"/>
</dbReference>
<feature type="transmembrane region" description="Helical" evidence="8">
    <location>
        <begin position="322"/>
        <end position="342"/>
    </location>
</feature>
<dbReference type="OrthoDB" id="508119at2759"/>
<keyword evidence="11" id="KW-1185">Reference proteome</keyword>
<dbReference type="InterPro" id="IPR036259">
    <property type="entry name" value="MFS_trans_sf"/>
</dbReference>
<gene>
    <name evidence="10" type="ORF">PV08_05044</name>
</gene>
<name>A0A0D2C2I4_9EURO</name>
<dbReference type="EMBL" id="KN847494">
    <property type="protein sequence ID" value="KIW17849.1"/>
    <property type="molecule type" value="Genomic_DNA"/>
</dbReference>
<evidence type="ECO:0000313" key="10">
    <source>
        <dbReference type="EMBL" id="KIW17849.1"/>
    </source>
</evidence>
<dbReference type="PANTHER" id="PTHR48022">
    <property type="entry name" value="PLASTIDIC GLUCOSE TRANSPORTER 4"/>
    <property type="match status" value="1"/>
</dbReference>
<dbReference type="InterPro" id="IPR003663">
    <property type="entry name" value="Sugar/inositol_transpt"/>
</dbReference>
<dbReference type="PRINTS" id="PR00171">
    <property type="entry name" value="SUGRTRNSPORT"/>
</dbReference>
<dbReference type="Proteomes" id="UP000053328">
    <property type="component" value="Unassembled WGS sequence"/>
</dbReference>
<evidence type="ECO:0000256" key="4">
    <source>
        <dbReference type="ARBA" id="ARBA00022692"/>
    </source>
</evidence>
<organism evidence="10 11">
    <name type="scientific">Exophiala spinifera</name>
    <dbReference type="NCBI Taxonomy" id="91928"/>
    <lineage>
        <taxon>Eukaryota</taxon>
        <taxon>Fungi</taxon>
        <taxon>Dikarya</taxon>
        <taxon>Ascomycota</taxon>
        <taxon>Pezizomycotina</taxon>
        <taxon>Eurotiomycetes</taxon>
        <taxon>Chaetothyriomycetidae</taxon>
        <taxon>Chaetothyriales</taxon>
        <taxon>Herpotrichiellaceae</taxon>
        <taxon>Exophiala</taxon>
    </lineage>
</organism>
<comment type="subcellular location">
    <subcellularLocation>
        <location evidence="1">Membrane</location>
        <topology evidence="1">Multi-pass membrane protein</topology>
    </subcellularLocation>
</comment>
<dbReference type="PANTHER" id="PTHR48022:SF60">
    <property type="entry name" value="MAJOR FACILITATOR SUPERFAMILY (MFS) PROFILE DOMAIN-CONTAINING PROTEIN"/>
    <property type="match status" value="1"/>
</dbReference>
<evidence type="ECO:0000256" key="1">
    <source>
        <dbReference type="ARBA" id="ARBA00004141"/>
    </source>
</evidence>
<dbReference type="VEuPathDB" id="FungiDB:PV08_05044"/>
<dbReference type="PROSITE" id="PS00217">
    <property type="entry name" value="SUGAR_TRANSPORT_2"/>
    <property type="match status" value="1"/>
</dbReference>
<proteinExistence type="inferred from homology"/>